<comment type="caution">
    <text evidence="1">The sequence shown here is derived from an EMBL/GenBank/DDBJ whole genome shotgun (WGS) entry which is preliminary data.</text>
</comment>
<dbReference type="Proteomes" id="UP000186922">
    <property type="component" value="Unassembled WGS sequence"/>
</dbReference>
<reference evidence="1 2" key="1">
    <citation type="journal article" date="2016" name="Nat. Commun.">
        <title>Extremotolerant tardigrade genome and improved radiotolerance of human cultured cells by tardigrade-unique protein.</title>
        <authorList>
            <person name="Hashimoto T."/>
            <person name="Horikawa D.D."/>
            <person name="Saito Y."/>
            <person name="Kuwahara H."/>
            <person name="Kozuka-Hata H."/>
            <person name="Shin-I T."/>
            <person name="Minakuchi Y."/>
            <person name="Ohishi K."/>
            <person name="Motoyama A."/>
            <person name="Aizu T."/>
            <person name="Enomoto A."/>
            <person name="Kondo K."/>
            <person name="Tanaka S."/>
            <person name="Hara Y."/>
            <person name="Koshikawa S."/>
            <person name="Sagara H."/>
            <person name="Miura T."/>
            <person name="Yokobori S."/>
            <person name="Miyagawa K."/>
            <person name="Suzuki Y."/>
            <person name="Kubo T."/>
            <person name="Oyama M."/>
            <person name="Kohara Y."/>
            <person name="Fujiyama A."/>
            <person name="Arakawa K."/>
            <person name="Katayama T."/>
            <person name="Toyoda A."/>
            <person name="Kunieda T."/>
        </authorList>
    </citation>
    <scope>NUCLEOTIDE SEQUENCE [LARGE SCALE GENOMIC DNA]</scope>
    <source>
        <strain evidence="1 2">YOKOZUNA-1</strain>
    </source>
</reference>
<evidence type="ECO:0000313" key="1">
    <source>
        <dbReference type="EMBL" id="GAU88660.1"/>
    </source>
</evidence>
<name>A0A1D1UJG3_RAMVA</name>
<keyword evidence="2" id="KW-1185">Reference proteome</keyword>
<proteinExistence type="predicted"/>
<organism evidence="1 2">
    <name type="scientific">Ramazzottius varieornatus</name>
    <name type="common">Water bear</name>
    <name type="synonym">Tardigrade</name>
    <dbReference type="NCBI Taxonomy" id="947166"/>
    <lineage>
        <taxon>Eukaryota</taxon>
        <taxon>Metazoa</taxon>
        <taxon>Ecdysozoa</taxon>
        <taxon>Tardigrada</taxon>
        <taxon>Eutardigrada</taxon>
        <taxon>Parachela</taxon>
        <taxon>Hypsibioidea</taxon>
        <taxon>Ramazzottiidae</taxon>
        <taxon>Ramazzottius</taxon>
    </lineage>
</organism>
<dbReference type="AlphaFoldDB" id="A0A1D1UJG3"/>
<sequence length="116" mass="13545">MNRKQELEFREILLFDSAYSFHRFEVEPVNHINATHAEQTSRFSCGASSATSFSSASHGRNSVEQYRSQTWRHPCLLLRRLRTSGPVFLSRLLVFDSTKITQVNHHSQIYQEKFAR</sequence>
<accession>A0A1D1UJG3</accession>
<dbReference type="EMBL" id="BDGG01000001">
    <property type="protein sequence ID" value="GAU88660.1"/>
    <property type="molecule type" value="Genomic_DNA"/>
</dbReference>
<protein>
    <submittedName>
        <fullName evidence="1">Uncharacterized protein</fullName>
    </submittedName>
</protein>
<gene>
    <name evidence="1" type="primary">RvY_01311-1</name>
    <name evidence="1" type="synonym">RvY_01311.1</name>
    <name evidence="1" type="ORF">RvY_01311</name>
</gene>
<evidence type="ECO:0000313" key="2">
    <source>
        <dbReference type="Proteomes" id="UP000186922"/>
    </source>
</evidence>